<dbReference type="AlphaFoldDB" id="A0A1V4AC99"/>
<evidence type="ECO:0000259" key="3">
    <source>
        <dbReference type="PROSITE" id="PS50075"/>
    </source>
</evidence>
<organism evidence="4 5">
    <name type="scientific">Streptomyces tsukubensis</name>
    <dbReference type="NCBI Taxonomy" id="83656"/>
    <lineage>
        <taxon>Bacteria</taxon>
        <taxon>Bacillati</taxon>
        <taxon>Actinomycetota</taxon>
        <taxon>Actinomycetes</taxon>
        <taxon>Kitasatosporales</taxon>
        <taxon>Streptomycetaceae</taxon>
        <taxon>Streptomyces</taxon>
    </lineage>
</organism>
<protein>
    <recommendedName>
        <fullName evidence="3">Carrier domain-containing protein</fullName>
    </recommendedName>
</protein>
<proteinExistence type="predicted"/>
<dbReference type="InterPro" id="IPR006162">
    <property type="entry name" value="Ppantetheine_attach_site"/>
</dbReference>
<sequence>MDSIDDRLESIVREHCSELESDSSIGPDDNLADLGLNSVGTIGILVAVEQTYDISLSDEDLSFKTFESIRSLWTTILKYQA</sequence>
<dbReference type="SUPFAM" id="SSF47336">
    <property type="entry name" value="ACP-like"/>
    <property type="match status" value="1"/>
</dbReference>
<dbReference type="Pfam" id="PF00550">
    <property type="entry name" value="PP-binding"/>
    <property type="match status" value="1"/>
</dbReference>
<dbReference type="InterPro" id="IPR036736">
    <property type="entry name" value="ACP-like_sf"/>
</dbReference>
<gene>
    <name evidence="4" type="ORF">B1H18_08890</name>
</gene>
<evidence type="ECO:0000256" key="1">
    <source>
        <dbReference type="ARBA" id="ARBA00022450"/>
    </source>
</evidence>
<dbReference type="PROSITE" id="PS50075">
    <property type="entry name" value="CARRIER"/>
    <property type="match status" value="1"/>
</dbReference>
<dbReference type="InterPro" id="IPR009081">
    <property type="entry name" value="PP-bd_ACP"/>
</dbReference>
<dbReference type="Proteomes" id="UP000190539">
    <property type="component" value="Unassembled WGS sequence"/>
</dbReference>
<comment type="caution">
    <text evidence="4">The sequence shown here is derived from an EMBL/GenBank/DDBJ whole genome shotgun (WGS) entry which is preliminary data.</text>
</comment>
<dbReference type="PROSITE" id="PS00012">
    <property type="entry name" value="PHOSPHOPANTETHEINE"/>
    <property type="match status" value="1"/>
</dbReference>
<dbReference type="Gene3D" id="1.10.1200.10">
    <property type="entry name" value="ACP-like"/>
    <property type="match status" value="1"/>
</dbReference>
<dbReference type="STRING" id="83656.B1H18_08890"/>
<evidence type="ECO:0000313" key="5">
    <source>
        <dbReference type="Proteomes" id="UP000190539"/>
    </source>
</evidence>
<dbReference type="EMBL" id="MVFC01000004">
    <property type="protein sequence ID" value="OON81506.1"/>
    <property type="molecule type" value="Genomic_DNA"/>
</dbReference>
<keyword evidence="2" id="KW-0597">Phosphoprotein</keyword>
<evidence type="ECO:0000256" key="2">
    <source>
        <dbReference type="ARBA" id="ARBA00022553"/>
    </source>
</evidence>
<reference evidence="4 5" key="1">
    <citation type="submission" date="2017-02" db="EMBL/GenBank/DDBJ databases">
        <title>Draft Genome Sequence of Streptomyces tsukubaensis F601, a Producer of the immunosuppressant tacrolimus FK506.</title>
        <authorList>
            <person name="Zong G."/>
            <person name="Zhong C."/>
            <person name="Fu J."/>
            <person name="Qin R."/>
            <person name="Cao G."/>
        </authorList>
    </citation>
    <scope>NUCLEOTIDE SEQUENCE [LARGE SCALE GENOMIC DNA]</scope>
    <source>
        <strain evidence="4 5">F601</strain>
    </source>
</reference>
<keyword evidence="1" id="KW-0596">Phosphopantetheine</keyword>
<accession>A0A1V4AC99</accession>
<keyword evidence="5" id="KW-1185">Reference proteome</keyword>
<evidence type="ECO:0000313" key="4">
    <source>
        <dbReference type="EMBL" id="OON81506.1"/>
    </source>
</evidence>
<feature type="domain" description="Carrier" evidence="3">
    <location>
        <begin position="2"/>
        <end position="80"/>
    </location>
</feature>
<name>A0A1V4AC99_9ACTN</name>